<comment type="caution">
    <text evidence="9">The sequence shown here is derived from an EMBL/GenBank/DDBJ whole genome shotgun (WGS) entry which is preliminary data.</text>
</comment>
<evidence type="ECO:0000256" key="2">
    <source>
        <dbReference type="ARBA" id="ARBA00012438"/>
    </source>
</evidence>
<dbReference type="GO" id="GO:0004673">
    <property type="term" value="F:protein histidine kinase activity"/>
    <property type="evidence" value="ECO:0007669"/>
    <property type="project" value="UniProtKB-EC"/>
</dbReference>
<dbReference type="PANTHER" id="PTHR41523:SF8">
    <property type="entry name" value="ETHYLENE RESPONSE SENSOR PROTEIN"/>
    <property type="match status" value="1"/>
</dbReference>
<evidence type="ECO:0000313" key="10">
    <source>
        <dbReference type="Proteomes" id="UP001596456"/>
    </source>
</evidence>
<keyword evidence="6 9" id="KW-0418">Kinase</keyword>
<gene>
    <name evidence="9" type="ORF">ACFQPS_08210</name>
</gene>
<dbReference type="PANTHER" id="PTHR41523">
    <property type="entry name" value="TWO-COMPONENT SYSTEM SENSOR PROTEIN"/>
    <property type="match status" value="1"/>
</dbReference>
<keyword evidence="4 9" id="KW-0808">Transferase</keyword>
<evidence type="ECO:0000256" key="4">
    <source>
        <dbReference type="ARBA" id="ARBA00022679"/>
    </source>
</evidence>
<dbReference type="EC" id="2.7.13.3" evidence="2"/>
<sequence>MGAVPVAEVLVSDADATAAALLPGAVHHAAMGGIVSLAKSLEAEIRAIRDPVARAALDGARSRVVALAQAQRVLADLAETCAADLGVALRELGTALVLAHQVDGRNIRFEVRCWGAPPLPRSLAFPLGLAANELIGNALRYAFRRRSSGRIEVDLRCAGGRLVLRVADDGEGISDRTLSSGSTGLWLVRAIAAQLGGHVDVDRREGTAISLVLPHLP</sequence>
<evidence type="ECO:0000256" key="3">
    <source>
        <dbReference type="ARBA" id="ARBA00022553"/>
    </source>
</evidence>
<evidence type="ECO:0000256" key="5">
    <source>
        <dbReference type="ARBA" id="ARBA00022741"/>
    </source>
</evidence>
<keyword evidence="10" id="KW-1185">Reference proteome</keyword>
<dbReference type="EMBL" id="JBHTCM010000009">
    <property type="protein sequence ID" value="MFC7333144.1"/>
    <property type="molecule type" value="Genomic_DNA"/>
</dbReference>
<evidence type="ECO:0000256" key="7">
    <source>
        <dbReference type="ARBA" id="ARBA00022840"/>
    </source>
</evidence>
<comment type="catalytic activity">
    <reaction evidence="1">
        <text>ATP + protein L-histidine = ADP + protein N-phospho-L-histidine.</text>
        <dbReference type="EC" id="2.7.13.3"/>
    </reaction>
</comment>
<dbReference type="InterPro" id="IPR003594">
    <property type="entry name" value="HATPase_dom"/>
</dbReference>
<dbReference type="Gene3D" id="3.30.565.10">
    <property type="entry name" value="Histidine kinase-like ATPase, C-terminal domain"/>
    <property type="match status" value="1"/>
</dbReference>
<dbReference type="InterPro" id="IPR036890">
    <property type="entry name" value="HATPase_C_sf"/>
</dbReference>
<dbReference type="Pfam" id="PF02518">
    <property type="entry name" value="HATPase_c"/>
    <property type="match status" value="1"/>
</dbReference>
<evidence type="ECO:0000256" key="6">
    <source>
        <dbReference type="ARBA" id="ARBA00022777"/>
    </source>
</evidence>
<feature type="domain" description="Histidine kinase" evidence="8">
    <location>
        <begin position="133"/>
        <end position="217"/>
    </location>
</feature>
<dbReference type="InterPro" id="IPR005467">
    <property type="entry name" value="His_kinase_dom"/>
</dbReference>
<name>A0ABW2KUM7_9PROT</name>
<keyword evidence="7" id="KW-0067">ATP-binding</keyword>
<organism evidence="9 10">
    <name type="scientific">Rhodocista pekingensis</name>
    <dbReference type="NCBI Taxonomy" id="201185"/>
    <lineage>
        <taxon>Bacteria</taxon>
        <taxon>Pseudomonadati</taxon>
        <taxon>Pseudomonadota</taxon>
        <taxon>Alphaproteobacteria</taxon>
        <taxon>Rhodospirillales</taxon>
        <taxon>Azospirillaceae</taxon>
        <taxon>Rhodocista</taxon>
    </lineage>
</organism>
<dbReference type="Proteomes" id="UP001596456">
    <property type="component" value="Unassembled WGS sequence"/>
</dbReference>
<dbReference type="SMART" id="SM00387">
    <property type="entry name" value="HATPase_c"/>
    <property type="match status" value="1"/>
</dbReference>
<evidence type="ECO:0000259" key="8">
    <source>
        <dbReference type="PROSITE" id="PS50109"/>
    </source>
</evidence>
<dbReference type="PROSITE" id="PS50109">
    <property type="entry name" value="HIS_KIN"/>
    <property type="match status" value="1"/>
</dbReference>
<dbReference type="SUPFAM" id="SSF55874">
    <property type="entry name" value="ATPase domain of HSP90 chaperone/DNA topoisomerase II/histidine kinase"/>
    <property type="match status" value="1"/>
</dbReference>
<keyword evidence="3" id="KW-0597">Phosphoprotein</keyword>
<proteinExistence type="predicted"/>
<accession>A0ABW2KUM7</accession>
<evidence type="ECO:0000256" key="1">
    <source>
        <dbReference type="ARBA" id="ARBA00000085"/>
    </source>
</evidence>
<reference evidence="10" key="1">
    <citation type="journal article" date="2019" name="Int. J. Syst. Evol. Microbiol.">
        <title>The Global Catalogue of Microorganisms (GCM) 10K type strain sequencing project: providing services to taxonomists for standard genome sequencing and annotation.</title>
        <authorList>
            <consortium name="The Broad Institute Genomics Platform"/>
            <consortium name="The Broad Institute Genome Sequencing Center for Infectious Disease"/>
            <person name="Wu L."/>
            <person name="Ma J."/>
        </authorList>
    </citation>
    <scope>NUCLEOTIDE SEQUENCE [LARGE SCALE GENOMIC DNA]</scope>
    <source>
        <strain evidence="10">CGMCC 1.16275</strain>
    </source>
</reference>
<dbReference type="RefSeq" id="WP_377358029.1">
    <property type="nucleotide sequence ID" value="NZ_JBHTCM010000009.1"/>
</dbReference>
<keyword evidence="5" id="KW-0547">Nucleotide-binding</keyword>
<protein>
    <recommendedName>
        <fullName evidence="2">histidine kinase</fullName>
        <ecNumber evidence="2">2.7.13.3</ecNumber>
    </recommendedName>
</protein>
<evidence type="ECO:0000313" key="9">
    <source>
        <dbReference type="EMBL" id="MFC7333144.1"/>
    </source>
</evidence>